<dbReference type="SUPFAM" id="SSF55486">
    <property type="entry name" value="Metalloproteases ('zincins'), catalytic domain"/>
    <property type="match status" value="1"/>
</dbReference>
<evidence type="ECO:0000256" key="5">
    <source>
        <dbReference type="ARBA" id="ARBA00023049"/>
    </source>
</evidence>
<keyword evidence="5 6" id="KW-0482">Metalloprotease</keyword>
<keyword evidence="1 6" id="KW-0645">Protease</keyword>
<sequence>MQRKHAKNIYKWNLNKIYKGKKRFNKNLNWVIKENKKLIFYKNRLNNFKIFKKFFAKNEKINKVEDKILHYLKILEVDNNDKQAQEFESIYFNKMRQLDGMFTWVDEEIKNFDREHFLKLVINDKTLKPFYKTYLDFYENIKYLLPMHKRQLLSKVSNSSNILYEMYDTLMYKDNEFKEIFIGENKYELNNNKYNDIMTNSRPLEDQIFRTNVELLFKENLKNNKTTFLKIYESIIKNNIEYSKMINQEHYFDFYFDKKDFYKSQLNILFDVADKNKHLIDRYLKIYKNYFGFTDKFYYTDTSLRFATTNKHLYSVEFGKKVVKKSLKVLGKNYLKYLKKSLKCNLIDFYEDENKSSEAFTISSSNFDSLISMNWTDDIESIYTLAHEVGHSVHSKFSNKYQPKPLNLFSNLIAEISSTLNEHILSDYLLKKLESNQKINVLQNSIDFIIINFFSSIRNTKFELKAHDLVNAQQPLTFKNIKKILNEIDIKRDYLSDFDNQIKYYNWFDLSHIFDEPFYMYKYSVSIAVSYYLYNDFKKTKNSQKIISFLKEGGNLRPLELFEKYGFNCNDSKSYEPILKHLKDLISNLEVLLNINRN</sequence>
<accession>A0A1B3SKM3</accession>
<dbReference type="KEGG" id="shj:SHELI_v1c05160"/>
<evidence type="ECO:0000256" key="1">
    <source>
        <dbReference type="ARBA" id="ARBA00022670"/>
    </source>
</evidence>
<evidence type="ECO:0000259" key="7">
    <source>
        <dbReference type="Pfam" id="PF01432"/>
    </source>
</evidence>
<dbReference type="OrthoDB" id="9766487at2"/>
<dbReference type="Pfam" id="PF01432">
    <property type="entry name" value="Peptidase_M3"/>
    <property type="match status" value="1"/>
</dbReference>
<protein>
    <submittedName>
        <fullName evidence="8">Oligoendopeptidase F</fullName>
    </submittedName>
</protein>
<dbReference type="RefSeq" id="WP_069116428.1">
    <property type="nucleotide sequence ID" value="NZ_CP017015.1"/>
</dbReference>
<evidence type="ECO:0000256" key="3">
    <source>
        <dbReference type="ARBA" id="ARBA00022801"/>
    </source>
</evidence>
<comment type="similarity">
    <text evidence="6">Belongs to the peptidase M3 family.</text>
</comment>
<dbReference type="GO" id="GO:0006508">
    <property type="term" value="P:proteolysis"/>
    <property type="evidence" value="ECO:0007669"/>
    <property type="project" value="UniProtKB-KW"/>
</dbReference>
<dbReference type="InterPro" id="IPR042088">
    <property type="entry name" value="OligoPept_F_C"/>
</dbReference>
<dbReference type="GO" id="GO:0004222">
    <property type="term" value="F:metalloendopeptidase activity"/>
    <property type="evidence" value="ECO:0007669"/>
    <property type="project" value="InterPro"/>
</dbReference>
<dbReference type="Gene3D" id="1.20.140.70">
    <property type="entry name" value="Oligopeptidase f, N-terminal domain"/>
    <property type="match status" value="1"/>
</dbReference>
<keyword evidence="4 6" id="KW-0862">Zinc</keyword>
<feature type="domain" description="Peptidase M3A/M3B catalytic" evidence="7">
    <location>
        <begin position="206"/>
        <end position="575"/>
    </location>
</feature>
<name>A0A1B3SKM3_9MOLU</name>
<evidence type="ECO:0000256" key="2">
    <source>
        <dbReference type="ARBA" id="ARBA00022723"/>
    </source>
</evidence>
<gene>
    <name evidence="8" type="primary">pepF</name>
    <name evidence="8" type="ORF">SHELI_v1c05160</name>
</gene>
<organism evidence="8 9">
    <name type="scientific">Spiroplasma helicoides</name>
    <dbReference type="NCBI Taxonomy" id="216938"/>
    <lineage>
        <taxon>Bacteria</taxon>
        <taxon>Bacillati</taxon>
        <taxon>Mycoplasmatota</taxon>
        <taxon>Mollicutes</taxon>
        <taxon>Entomoplasmatales</taxon>
        <taxon>Spiroplasmataceae</taxon>
        <taxon>Spiroplasma</taxon>
    </lineage>
</organism>
<dbReference type="GO" id="GO:0046872">
    <property type="term" value="F:metal ion binding"/>
    <property type="evidence" value="ECO:0007669"/>
    <property type="project" value="UniProtKB-UniRule"/>
</dbReference>
<evidence type="ECO:0000313" key="9">
    <source>
        <dbReference type="Proteomes" id="UP000094378"/>
    </source>
</evidence>
<dbReference type="Proteomes" id="UP000094378">
    <property type="component" value="Chromosome"/>
</dbReference>
<dbReference type="Gene3D" id="1.10.1370.20">
    <property type="entry name" value="Oligoendopeptidase f, C-terminal domain"/>
    <property type="match status" value="1"/>
</dbReference>
<reference evidence="8 9" key="1">
    <citation type="submission" date="2016-08" db="EMBL/GenBank/DDBJ databases">
        <title>Complete genome sequence of Spiroplasma helicoides TABS-2 (DSM 22551).</title>
        <authorList>
            <person name="Shen W.-Y."/>
            <person name="Lo W.-S."/>
            <person name="Lai Y.-C."/>
            <person name="Kuo C.-H."/>
        </authorList>
    </citation>
    <scope>NUCLEOTIDE SEQUENCE [LARGE SCALE GENOMIC DNA]</scope>
    <source>
        <strain evidence="8 9">TABS-2</strain>
    </source>
</reference>
<dbReference type="InterPro" id="IPR001567">
    <property type="entry name" value="Pept_M3A_M3B_dom"/>
</dbReference>
<evidence type="ECO:0000313" key="8">
    <source>
        <dbReference type="EMBL" id="AOG60467.1"/>
    </source>
</evidence>
<dbReference type="AlphaFoldDB" id="A0A1B3SKM3"/>
<comment type="cofactor">
    <cofactor evidence="6">
        <name>Zn(2+)</name>
        <dbReference type="ChEBI" id="CHEBI:29105"/>
    </cofactor>
    <text evidence="6">Binds 1 zinc ion.</text>
</comment>
<evidence type="ECO:0000256" key="4">
    <source>
        <dbReference type="ARBA" id="ARBA00022833"/>
    </source>
</evidence>
<evidence type="ECO:0000256" key="6">
    <source>
        <dbReference type="RuleBase" id="RU003435"/>
    </source>
</evidence>
<dbReference type="EMBL" id="CP017015">
    <property type="protein sequence ID" value="AOG60467.1"/>
    <property type="molecule type" value="Genomic_DNA"/>
</dbReference>
<keyword evidence="3 6" id="KW-0378">Hydrolase</keyword>
<keyword evidence="9" id="KW-1185">Reference proteome</keyword>
<dbReference type="STRING" id="216938.SHELI_v1c05160"/>
<proteinExistence type="inferred from homology"/>
<keyword evidence="2 6" id="KW-0479">Metal-binding</keyword>